<dbReference type="OrthoDB" id="1880850at2759"/>
<keyword evidence="2" id="KW-0808">Transferase</keyword>
<keyword evidence="3" id="KW-1185">Reference proteome</keyword>
<feature type="non-terminal residue" evidence="2">
    <location>
        <position position="133"/>
    </location>
</feature>
<proteinExistence type="predicted"/>
<dbReference type="GO" id="GO:0006075">
    <property type="term" value="P:(1-&gt;3)-beta-D-glucan biosynthetic process"/>
    <property type="evidence" value="ECO:0007669"/>
    <property type="project" value="InterPro"/>
</dbReference>
<organism evidence="2 3">
    <name type="scientific">Jaapia argillacea MUCL 33604</name>
    <dbReference type="NCBI Taxonomy" id="933084"/>
    <lineage>
        <taxon>Eukaryota</taxon>
        <taxon>Fungi</taxon>
        <taxon>Dikarya</taxon>
        <taxon>Basidiomycota</taxon>
        <taxon>Agaricomycotina</taxon>
        <taxon>Agaricomycetes</taxon>
        <taxon>Agaricomycetidae</taxon>
        <taxon>Jaapiales</taxon>
        <taxon>Jaapiaceae</taxon>
        <taxon>Jaapia</taxon>
    </lineage>
</organism>
<dbReference type="InterPro" id="IPR003440">
    <property type="entry name" value="Glyco_trans_48_dom"/>
</dbReference>
<dbReference type="EMBL" id="KL197728">
    <property type="protein sequence ID" value="KDQ54488.1"/>
    <property type="molecule type" value="Genomic_DNA"/>
</dbReference>
<evidence type="ECO:0000259" key="1">
    <source>
        <dbReference type="Pfam" id="PF02364"/>
    </source>
</evidence>
<name>A0A067PHW7_9AGAM</name>
<dbReference type="GO" id="GO:0003843">
    <property type="term" value="F:1,3-beta-D-glucan synthase activity"/>
    <property type="evidence" value="ECO:0007669"/>
    <property type="project" value="InterPro"/>
</dbReference>
<dbReference type="STRING" id="933084.A0A067PHW7"/>
<reference evidence="3" key="1">
    <citation type="journal article" date="2014" name="Proc. Natl. Acad. Sci. U.S.A.">
        <title>Extensive sampling of basidiomycete genomes demonstrates inadequacy of the white-rot/brown-rot paradigm for wood decay fungi.</title>
        <authorList>
            <person name="Riley R."/>
            <person name="Salamov A.A."/>
            <person name="Brown D.W."/>
            <person name="Nagy L.G."/>
            <person name="Floudas D."/>
            <person name="Held B.W."/>
            <person name="Levasseur A."/>
            <person name="Lombard V."/>
            <person name="Morin E."/>
            <person name="Otillar R."/>
            <person name="Lindquist E.A."/>
            <person name="Sun H."/>
            <person name="LaButti K.M."/>
            <person name="Schmutz J."/>
            <person name="Jabbour D."/>
            <person name="Luo H."/>
            <person name="Baker S.E."/>
            <person name="Pisabarro A.G."/>
            <person name="Walton J.D."/>
            <person name="Blanchette R.A."/>
            <person name="Henrissat B."/>
            <person name="Martin F."/>
            <person name="Cullen D."/>
            <person name="Hibbett D.S."/>
            <person name="Grigoriev I.V."/>
        </authorList>
    </citation>
    <scope>NUCLEOTIDE SEQUENCE [LARGE SCALE GENOMIC DNA]</scope>
    <source>
        <strain evidence="3">MUCL 33604</strain>
    </source>
</reference>
<dbReference type="Proteomes" id="UP000027265">
    <property type="component" value="Unassembled WGS sequence"/>
</dbReference>
<dbReference type="AlphaFoldDB" id="A0A067PHW7"/>
<feature type="non-terminal residue" evidence="2">
    <location>
        <position position="1"/>
    </location>
</feature>
<dbReference type="PANTHER" id="PTHR12741">
    <property type="entry name" value="LYST-INTERACTING PROTEIN LIP5 DOPAMINE RESPONSIVE PROTEIN DRG-1"/>
    <property type="match status" value="1"/>
</dbReference>
<sequence>SEAKHRISFFTQSLITTMPEPIPVDAMPTFTVLTPHYSEKILLSLQEIIREEDPTMCVMLLEYLKQLHTVKWDNFVKDTKILVEEAGMFAGPNAFGLDEKGQSKTDNLPFYCIGFKNATPEFTLRTRIWASLR</sequence>
<gene>
    <name evidence="2" type="ORF">JAAARDRAFT_100887</name>
</gene>
<dbReference type="HOGENOM" id="CLU_1911645_0_0_1"/>
<protein>
    <submittedName>
        <fullName evidence="2">Glycosyltransferase family 48 protein</fullName>
    </submittedName>
</protein>
<dbReference type="InParanoid" id="A0A067PHW7"/>
<dbReference type="GO" id="GO:0000148">
    <property type="term" value="C:1,3-beta-D-glucan synthase complex"/>
    <property type="evidence" value="ECO:0007669"/>
    <property type="project" value="InterPro"/>
</dbReference>
<accession>A0A067PHW7</accession>
<dbReference type="GO" id="GO:0005886">
    <property type="term" value="C:plasma membrane"/>
    <property type="evidence" value="ECO:0007669"/>
    <property type="project" value="TreeGrafter"/>
</dbReference>
<dbReference type="Pfam" id="PF02364">
    <property type="entry name" value="Glucan_synthase"/>
    <property type="match status" value="1"/>
</dbReference>
<dbReference type="GO" id="GO:0051278">
    <property type="term" value="P:fungal-type cell wall polysaccharide biosynthetic process"/>
    <property type="evidence" value="ECO:0007669"/>
    <property type="project" value="TreeGrafter"/>
</dbReference>
<evidence type="ECO:0000313" key="2">
    <source>
        <dbReference type="EMBL" id="KDQ54488.1"/>
    </source>
</evidence>
<evidence type="ECO:0000313" key="3">
    <source>
        <dbReference type="Proteomes" id="UP000027265"/>
    </source>
</evidence>
<feature type="domain" description="Glycosyl transferase 48" evidence="1">
    <location>
        <begin position="1"/>
        <end position="133"/>
    </location>
</feature>
<dbReference type="PANTHER" id="PTHR12741:SF48">
    <property type="entry name" value="1,3-BETA-GLUCAN SYNTHASE COMPONENT FKS1-RELATED"/>
    <property type="match status" value="1"/>
</dbReference>